<accession>A0ABR6K4A6</accession>
<comment type="caution">
    <text evidence="1">The sequence shown here is derived from an EMBL/GenBank/DDBJ whole genome shotgun (WGS) entry which is preliminary data.</text>
</comment>
<name>A0ABR6K4A6_9SPHN</name>
<dbReference type="EMBL" id="JACHNX010000001">
    <property type="protein sequence ID" value="MBB4607919.1"/>
    <property type="molecule type" value="Genomic_DNA"/>
</dbReference>
<protein>
    <submittedName>
        <fullName evidence="1">Uncharacterized protein</fullName>
    </submittedName>
</protein>
<evidence type="ECO:0000313" key="2">
    <source>
        <dbReference type="Proteomes" id="UP000584663"/>
    </source>
</evidence>
<reference evidence="1 2" key="1">
    <citation type="submission" date="2020-08" db="EMBL/GenBank/DDBJ databases">
        <title>Genomic Encyclopedia of Type Strains, Phase IV (KMG-IV): sequencing the most valuable type-strain genomes for metagenomic binning, comparative biology and taxonomic classification.</title>
        <authorList>
            <person name="Goeker M."/>
        </authorList>
    </citation>
    <scope>NUCLEOTIDE SEQUENCE [LARGE SCALE GENOMIC DNA]</scope>
    <source>
        <strain evidence="1 2">DSM 14562</strain>
    </source>
</reference>
<evidence type="ECO:0000313" key="1">
    <source>
        <dbReference type="EMBL" id="MBB4607919.1"/>
    </source>
</evidence>
<organism evidence="1 2">
    <name type="scientific">Sphingomonas yabuuchiae</name>
    <dbReference type="NCBI Taxonomy" id="172044"/>
    <lineage>
        <taxon>Bacteria</taxon>
        <taxon>Pseudomonadati</taxon>
        <taxon>Pseudomonadota</taxon>
        <taxon>Alphaproteobacteria</taxon>
        <taxon>Sphingomonadales</taxon>
        <taxon>Sphingomonadaceae</taxon>
        <taxon>Sphingomonas</taxon>
    </lineage>
</organism>
<proteinExistence type="predicted"/>
<keyword evidence="2" id="KW-1185">Reference proteome</keyword>
<dbReference type="RefSeq" id="WP_276208925.1">
    <property type="nucleotide sequence ID" value="NZ_JAFHKU010000133.1"/>
</dbReference>
<gene>
    <name evidence="1" type="ORF">GGQ89_000107</name>
</gene>
<dbReference type="Proteomes" id="UP000584663">
    <property type="component" value="Unassembled WGS sequence"/>
</dbReference>
<sequence length="40" mass="4231">MIFGVGRSLPNYPASPPGVDRHVGAAITLDPLFTQHVADL</sequence>